<dbReference type="AlphaFoldDB" id="A0AAV6NR06"/>
<sequence length="91" mass="10237">MCIYGFVSCRRPVLSPSSRKAKLRGLWPNDMSENLETPTDQCGLRDCSNGGLFGKQNPRWKFWKSDQDMLQKAGFKNSLNVIPDSPQSAAQ</sequence>
<feature type="non-terminal residue" evidence="1">
    <location>
        <position position="1"/>
    </location>
</feature>
<dbReference type="Proteomes" id="UP000685013">
    <property type="component" value="Chromosome 4"/>
</dbReference>
<comment type="caution">
    <text evidence="1">The sequence shown here is derived from an EMBL/GenBank/DDBJ whole genome shotgun (WGS) entry which is preliminary data.</text>
</comment>
<name>A0AAV6NR06_9ROSI</name>
<protein>
    <submittedName>
        <fullName evidence="1">Uncharacterized protein</fullName>
    </submittedName>
</protein>
<keyword evidence="2" id="KW-1185">Reference proteome</keyword>
<dbReference type="EMBL" id="JAGKQH010000004">
    <property type="protein sequence ID" value="KAG6601195.1"/>
    <property type="molecule type" value="Genomic_DNA"/>
</dbReference>
<accession>A0AAV6NR06</accession>
<reference evidence="1 2" key="1">
    <citation type="journal article" date="2021" name="Hortic Res">
        <title>The domestication of Cucurbita argyrosperma as revealed by the genome of its wild relative.</title>
        <authorList>
            <person name="Barrera-Redondo J."/>
            <person name="Sanchez-de la Vega G."/>
            <person name="Aguirre-Liguori J.A."/>
            <person name="Castellanos-Morales G."/>
            <person name="Gutierrez-Guerrero Y.T."/>
            <person name="Aguirre-Dugua X."/>
            <person name="Aguirre-Planter E."/>
            <person name="Tenaillon M.I."/>
            <person name="Lira-Saade R."/>
            <person name="Eguiarte L.E."/>
        </authorList>
    </citation>
    <scope>NUCLEOTIDE SEQUENCE [LARGE SCALE GENOMIC DNA]</scope>
    <source>
        <strain evidence="1">JBR-2021</strain>
    </source>
</reference>
<gene>
    <name evidence="1" type="ORF">SDJN03_06428</name>
</gene>
<proteinExistence type="predicted"/>
<evidence type="ECO:0000313" key="1">
    <source>
        <dbReference type="EMBL" id="KAG6601195.1"/>
    </source>
</evidence>
<evidence type="ECO:0000313" key="2">
    <source>
        <dbReference type="Proteomes" id="UP000685013"/>
    </source>
</evidence>
<organism evidence="1 2">
    <name type="scientific">Cucurbita argyrosperma subsp. sororia</name>
    <dbReference type="NCBI Taxonomy" id="37648"/>
    <lineage>
        <taxon>Eukaryota</taxon>
        <taxon>Viridiplantae</taxon>
        <taxon>Streptophyta</taxon>
        <taxon>Embryophyta</taxon>
        <taxon>Tracheophyta</taxon>
        <taxon>Spermatophyta</taxon>
        <taxon>Magnoliopsida</taxon>
        <taxon>eudicotyledons</taxon>
        <taxon>Gunneridae</taxon>
        <taxon>Pentapetalae</taxon>
        <taxon>rosids</taxon>
        <taxon>fabids</taxon>
        <taxon>Cucurbitales</taxon>
        <taxon>Cucurbitaceae</taxon>
        <taxon>Cucurbiteae</taxon>
        <taxon>Cucurbita</taxon>
    </lineage>
</organism>